<keyword evidence="1" id="KW-0378">Hydrolase</keyword>
<reference evidence="3 4" key="1">
    <citation type="submission" date="2022-10" db="EMBL/GenBank/DDBJ databases">
        <title>Defluviimonas sp. nov., isolated from ocean surface water.</title>
        <authorList>
            <person name="He W."/>
            <person name="Wang L."/>
            <person name="Zhang D.-F."/>
        </authorList>
    </citation>
    <scope>NUCLEOTIDE SEQUENCE [LARGE SCALE GENOMIC DNA]</scope>
    <source>
        <strain evidence="3 4">WL0075</strain>
    </source>
</reference>
<dbReference type="InterPro" id="IPR013078">
    <property type="entry name" value="His_Pase_superF_clade-1"/>
</dbReference>
<dbReference type="SUPFAM" id="SSF53254">
    <property type="entry name" value="Phosphoglycerate mutase-like"/>
    <property type="match status" value="1"/>
</dbReference>
<keyword evidence="2" id="KW-0472">Membrane</keyword>
<dbReference type="EMBL" id="JAOWLA010000024">
    <property type="protein sequence ID" value="MCV2866692.1"/>
    <property type="molecule type" value="Genomic_DNA"/>
</dbReference>
<dbReference type="PANTHER" id="PTHR20935">
    <property type="entry name" value="PHOSPHOGLYCERATE MUTASE-RELATED"/>
    <property type="match status" value="1"/>
</dbReference>
<protein>
    <submittedName>
        <fullName evidence="3">Histidine phosphatase family protein</fullName>
    </submittedName>
</protein>
<dbReference type="Pfam" id="PF00300">
    <property type="entry name" value="His_Phos_1"/>
    <property type="match status" value="1"/>
</dbReference>
<feature type="transmembrane region" description="Helical" evidence="2">
    <location>
        <begin position="147"/>
        <end position="167"/>
    </location>
</feature>
<dbReference type="Gene3D" id="3.40.50.1240">
    <property type="entry name" value="Phosphoglycerate mutase-like"/>
    <property type="match status" value="1"/>
</dbReference>
<dbReference type="RefSeq" id="WP_263723228.1">
    <property type="nucleotide sequence ID" value="NZ_JAOWLA010000024.1"/>
</dbReference>
<gene>
    <name evidence="3" type="ORF">OE647_18440</name>
</gene>
<dbReference type="PANTHER" id="PTHR20935:SF0">
    <property type="entry name" value="SERINE_THREONINE-PROTEIN PHOSPHATASE PGAM5, MITOCHONDRIAL"/>
    <property type="match status" value="1"/>
</dbReference>
<name>A0ABT2Z6Q0_9RHOB</name>
<evidence type="ECO:0000313" key="4">
    <source>
        <dbReference type="Proteomes" id="UP001652503"/>
    </source>
</evidence>
<evidence type="ECO:0000256" key="2">
    <source>
        <dbReference type="SAM" id="Phobius"/>
    </source>
</evidence>
<dbReference type="Proteomes" id="UP001652503">
    <property type="component" value="Unassembled WGS sequence"/>
</dbReference>
<sequence length="217" mass="24123">MTALTLIRHGQANSHARNEAEYDRLSSLGHQQARWLGEHLRSIGGFDRVVSGSMRRQRETAAGLNLDARPQREDPRLNELDYFALSKALEARDGIPFPDGPMAFAAHVPQVLQMWREGHAAPDHETYDHFRARVFGALTDAARDGPGAVLVTSTGVIATLCALALGLEAEMKARMFLRIMNTSVHRFVFDGDTLHLAQFGATPHLDLPDRHAARTYY</sequence>
<dbReference type="CDD" id="cd07067">
    <property type="entry name" value="HP_PGM_like"/>
    <property type="match status" value="1"/>
</dbReference>
<dbReference type="InterPro" id="IPR029033">
    <property type="entry name" value="His_PPase_superfam"/>
</dbReference>
<comment type="caution">
    <text evidence="3">The sequence shown here is derived from an EMBL/GenBank/DDBJ whole genome shotgun (WGS) entry which is preliminary data.</text>
</comment>
<keyword evidence="2" id="KW-0812">Transmembrane</keyword>
<proteinExistence type="predicted"/>
<accession>A0ABT2Z6Q0</accession>
<evidence type="ECO:0000256" key="1">
    <source>
        <dbReference type="ARBA" id="ARBA00022801"/>
    </source>
</evidence>
<keyword evidence="2" id="KW-1133">Transmembrane helix</keyword>
<keyword evidence="4" id="KW-1185">Reference proteome</keyword>
<organism evidence="3 4">
    <name type="scientific">Albidovulum sediminicola</name>
    <dbReference type="NCBI Taxonomy" id="2984331"/>
    <lineage>
        <taxon>Bacteria</taxon>
        <taxon>Pseudomonadati</taxon>
        <taxon>Pseudomonadota</taxon>
        <taxon>Alphaproteobacteria</taxon>
        <taxon>Rhodobacterales</taxon>
        <taxon>Paracoccaceae</taxon>
        <taxon>Albidovulum</taxon>
    </lineage>
</organism>
<evidence type="ECO:0000313" key="3">
    <source>
        <dbReference type="EMBL" id="MCV2866692.1"/>
    </source>
</evidence>
<dbReference type="InterPro" id="IPR051021">
    <property type="entry name" value="Mito_Ser/Thr_phosphatase"/>
</dbReference>
<dbReference type="SMART" id="SM00855">
    <property type="entry name" value="PGAM"/>
    <property type="match status" value="1"/>
</dbReference>